<protein>
    <recommendedName>
        <fullName evidence="10">Vacuolar protein sorting-associated protein 13</fullName>
    </recommendedName>
</protein>
<dbReference type="Pfam" id="PF25036">
    <property type="entry name" value="VPS13_VAB"/>
    <property type="match status" value="1"/>
</dbReference>
<feature type="domain" description="Intermembrane lipid transfer protein VPS13-like C-terminal" evidence="7">
    <location>
        <begin position="3186"/>
        <end position="3297"/>
    </location>
</feature>
<dbReference type="GO" id="GO:0031902">
    <property type="term" value="C:late endosome membrane"/>
    <property type="evidence" value="ECO:0007669"/>
    <property type="project" value="EnsemblMetazoa"/>
</dbReference>
<evidence type="ECO:0000259" key="7">
    <source>
        <dbReference type="Pfam" id="PF25037"/>
    </source>
</evidence>
<dbReference type="EMBL" id="CH963719">
    <property type="protein sequence ID" value="EDW71988.1"/>
    <property type="molecule type" value="Genomic_DNA"/>
</dbReference>
<name>B4MIP9_DROWI</name>
<dbReference type="OMA" id="SGWRPIR"/>
<feature type="domain" description="Chorein N-terminal" evidence="4">
    <location>
        <begin position="2"/>
        <end position="895"/>
    </location>
</feature>
<dbReference type="InterPro" id="IPR056748">
    <property type="entry name" value="VPS13-like_C"/>
</dbReference>
<dbReference type="InterPro" id="IPR026847">
    <property type="entry name" value="VPS13"/>
</dbReference>
<dbReference type="KEGG" id="dwi:6637929"/>
<evidence type="ECO:0000259" key="5">
    <source>
        <dbReference type="Pfam" id="PF25033"/>
    </source>
</evidence>
<evidence type="ECO:0000259" key="4">
    <source>
        <dbReference type="Pfam" id="PF12624"/>
    </source>
</evidence>
<evidence type="ECO:0008006" key="10">
    <source>
        <dbReference type="Google" id="ProtNLM"/>
    </source>
</evidence>
<evidence type="ECO:0000313" key="8">
    <source>
        <dbReference type="EMBL" id="EDW71988.1"/>
    </source>
</evidence>
<dbReference type="GO" id="GO:0006869">
    <property type="term" value="P:lipid transport"/>
    <property type="evidence" value="ECO:0007669"/>
    <property type="project" value="UniProtKB-KW"/>
</dbReference>
<dbReference type="GO" id="GO:0045053">
    <property type="term" value="P:protein retention in Golgi apparatus"/>
    <property type="evidence" value="ECO:0007669"/>
    <property type="project" value="TreeGrafter"/>
</dbReference>
<feature type="domain" description="Vacuolar protein sorting-associated protein 13 VPS13 adaptor binding" evidence="6">
    <location>
        <begin position="2094"/>
        <end position="2615"/>
    </location>
</feature>
<dbReference type="InterPro" id="IPR009543">
    <property type="entry name" value="VPS13_VAB"/>
</dbReference>
<comment type="similarity">
    <text evidence="1">Belongs to the VPS13 family.</text>
</comment>
<evidence type="ECO:0000259" key="6">
    <source>
        <dbReference type="Pfam" id="PF25036"/>
    </source>
</evidence>
<dbReference type="Pfam" id="PF25033">
    <property type="entry name" value="VPS13_M"/>
    <property type="match status" value="1"/>
</dbReference>
<organism evidence="8 9">
    <name type="scientific">Drosophila willistoni</name>
    <name type="common">Fruit fly</name>
    <dbReference type="NCBI Taxonomy" id="7260"/>
    <lineage>
        <taxon>Eukaryota</taxon>
        <taxon>Metazoa</taxon>
        <taxon>Ecdysozoa</taxon>
        <taxon>Arthropoda</taxon>
        <taxon>Hexapoda</taxon>
        <taxon>Insecta</taxon>
        <taxon>Pterygota</taxon>
        <taxon>Neoptera</taxon>
        <taxon>Endopterygota</taxon>
        <taxon>Diptera</taxon>
        <taxon>Brachycera</taxon>
        <taxon>Muscomorpha</taxon>
        <taxon>Ephydroidea</taxon>
        <taxon>Drosophilidae</taxon>
        <taxon>Drosophila</taxon>
        <taxon>Sophophora</taxon>
    </lineage>
</organism>
<gene>
    <name evidence="8" type="primary">Dwil\GK10679</name>
    <name evidence="8" type="ORF">Dwil_GK10679</name>
</gene>
<sequence>MVFEALVVDILNKVLGDYIENLDRNQLKIGIWGGDVVLQNLRIRDNALDDLDLPVQLVYGYLGKLVLKIPWKNLYSQPVIVDIDSLYVLVSPNNNVRYNAEKEAKYALEAKKVALDALEAERKKELDKDKPKADPGFTEKLTAQIVNNLQVKISNVHLRYEDTSTTGSPFSFGISLHELELYTTDNNWEKCYMAQQTSQVFKIANLSCLSAYMNVNARLYSGQEKEQLAETFQAHIANKEFKPASYSYVLGPICCNAKLKLNMNPEFDDPPFEIPKIDLTLEMETLNVGLTSTQFHNIAKLGDSMNRMQLGLPYRKYRPHNLPYKGNAKTWWKFAINSVLEEDVRRNRRCWTWEYIKQHRDRCNMYAEKYKERELNKKPPATLLESCTLLEQELDVFNLLLIRQRVNIEIAKLRVTTPPEQTGWFSGWWGSGGAKKDEGTTGENIVKKFEAAMTPEEKAKLYKAIGYQENANPLNMPESYEAMRMNFKLIALEVGLYEDVRLDNDSRISYDYQDLPSILKLKFSMATAKVTQRPAAEAISITAGMKELSVFGRQSKESNRIPLLVESKITDEFNLLDIFFETNPLDKLCDQRVKVVARPLQIVYDADTILSLLSVFKPPNDVTLSKFEDVASAQLGSIKERSATGMQYVIDQKSVLDADILLMPNILVVPHGGLYVANEKSLVVVSLGQVHVTTTPRQRSSGHIQNLYQSGEHQHDILKNVMDNAYDRFTIEVDDIQVLVSRPGEPWQQALNLAVATDLHVLKPTSLKVVAALCVVDDDPRLPKVKVDIEVPAIQVNVSEDRVIDAIGVGTSIPLPENSSPAQPSTLQRSRSSLSNFINKEIKKRNTESAVAIKKPLDIDEITQYTNVEVNFSLNEISLRLYQSQRLCENDSVVTQEFVTPEQEPSTSLQHGDLLDIENTRRAQEILSLQVLQVEAYLAQRTYETVATLKVGGLNIKQFDCVGNNEKVLDIIDTPGYAKDQNYLFTVSYTLADKLSPEFTTKYNSTEQLIVVNFEILNIVLHQECLLSLLEVSNNFQRNLERVLKYDKPHDRFASAGAGDGIKHKLAVIMEDTEHIMTTNQMTARRSKAAGSRHRRVVESIKIRLVANLLQVGLQLTSRNRPLAEMNIKKFVTRLTMKSSYTELNIGLKDIQVIDLNPYTKHQNILSIVGQDAFNCQVVLYNKDETLDYNSDDMKITVDIGCMKIIFLNWFVAGVLNFLNNFQAAQQALSDASAAAAESARQKAMDAYETATRMKLNVRINAPIIIIPVDSKSCNALSLDLGMLELTNNTIEVPVQDREERAIIDEIKLQLKDIKITKVTILEADDSNVDDVDAAVGWRSKLNMMNPMSFTLLVTRNLSSQWYKEVPDLNLSGRLKSIELTLFTDDYALIMSILNRNLSEGLDEFPPIEKAPPKSPTRKTLDTRSTVRHLITRQSTLSLAKNKRINESLKFNFQFDGVIINLMEAEDAGLARFGIYFLSVKGSKLVDNTLSVSVVLCNIQLDDTRKNTTSQIHQYLSRKDWQNPRLDTKEIIDACYNERNFMVDVTAIVKENDTFAEVHVRGFDLIVSIDFLLKLTSFLTVPPDNERNSSISANPHDITQTANDTLTATRDSVRGAAVAAANEIADSEVGSTSAASSSDKRMHLILHIDEPDIILVESLDDLNTNAIIFNAQVHLNYRSINEKQIINGQIDALKIYMSAFLPERREATRHYILHPCVISLQGSTPEEEGLHISLKLSDIIINVSPATIELLNKAMLSISTGHASNATENMVQKDYSKLWYPKQFSSRSYWFTKVEEATEAFQFLDNEITDLEGKQKTEKCVIEMPSIALVIESGMGYYTKPLVSLETRITAVFNNWSRNLSANGSITLNMNYFNQRLAEWEPIIELNEVVNRNGVSEYVPWELKFDLGMEKVQSEVDDFSEEYQTTNMKIHSNENLEITLSKTCVSLLGELGEAFSQAIDQKGLIKPEIVAPYVVENDTGFDITLDLCRGIFTLHEVHRGGTQIQGVVNSTLLLQTPTSDDQAIVDPSSIQTCTISSGGRAYLQTKDISGLSDEQADDYNLYAKVGGIDKEVILPVSKADVRYFPLLRSVDGEPWGIISEVKLDYGTTKVNIHGVVNVHNHFSTSINVYRRKQPEDEEILVGTAKPGEVFHVPLHAIYADSKELYFSIKGYKTSVQGISWRANPSDMNYSHQLQCDPTSTFEPLYINSIRRKDEVYYENTNKFKLLSAFYTIHLRPPLYLRNSLPIDIKVSVAGCSVRKETVESHDATQDLVKKYNREEFLDYGEKVVEPGDVLHLPTVKMSQKGKETKSFLVVRLIQYLEKDWSCSTDIAECDGEVSIWTFCSYDSEIKMDMDLYVRSENRHGSLVLTIYSPFWMINKTGQMLTYKTDASSLEVLYHPPEYSGPILFTFRDKLFFDKKKASIRFDNGEWSEKIPLDVAGSVGEVTCRANDQKYSIGVHNHLTQNSLTKQITFIPFYIIRNHCRFDIEVQEQTRPGDPWMRLNPEQCEPLWPKNEANRNLIVRVEDKTTPAFDYTEVVCTLLKLNDSIYGGVNVDVQTTEGGVYITFTEYKKSDAPGLLINHTSHDIVYSEKGTKNDLILRSRNSIMYAWSDPAGPKVLIFGNNKQESDLRRDNVGEVTLQNGRKAYWVSFLDGLQRVLLFTEIESIAKRTESSAALQTITQSIDLRIHGIGVSVVNNETGLDILYLGVTSSGIIWESKKPDKKRFREMTIHDTELIEADYQRYLVHKSVNDVQTYKLDNKFPIDFNNMIIKKSNVDRQLRRSFYPAIWVSKKSSPFQNQLHVKINRIQVDNQFIDPIFPVVLAPIAPPKSVASTTTLKPFIECSMVQRVMPNTTVKQFKYASILIQEFHFKLDILFLTAIAEMFAKEVTDEVAAKQFRGDVESIELPLSAFFEQHSQQEQKNFYDNLHLGPLKIHVSFSMAGTQTAALPGFLGPLVQGVGVTLTDVNDVVFRLAFFEREYQFFTQQQLINEVTSHYTGQALKQLYVLVLGLDVLGNPYGLVVGLKKGVEDLFYEPFQGAIQGPGEFAEGLVLGVKSLFGHTVGGAAGAMSKITGAMGKGLAALTFDEDYQRKRRQGIHNKPKNFHEGLARSSKGLVMGFVDGVTGVVTKPVSGAREHGVEGFFKGLGKGAIGLVARPTAGVVDFASGSFEAVKRATEAHDEVKRMRAPRFQHYDYVLRPYCNIEAMGNKMLKELDKGKYSSTDNFIHCEEIIQKSEYLLVTNHRLLYIQRNEMFGIWTSLWTYLWEEIKKVEATNRGVKITVPQEGKKMLGLFSTKESPCKLVLLPDERKRNTLVEIIESHRQDRTSITVTSSPYASAR</sequence>
<keyword evidence="3" id="KW-0445">Lipid transport</keyword>
<feature type="domain" description="VPS13-like middle region" evidence="5">
    <location>
        <begin position="1123"/>
        <end position="1946"/>
    </location>
</feature>
<dbReference type="PhylomeDB" id="B4MIP9"/>
<proteinExistence type="inferred from homology"/>
<dbReference type="eggNOG" id="KOG1809">
    <property type="taxonomic scope" value="Eukaryota"/>
</dbReference>
<keyword evidence="9" id="KW-1185">Reference proteome</keyword>
<evidence type="ECO:0000313" key="9">
    <source>
        <dbReference type="Proteomes" id="UP000007798"/>
    </source>
</evidence>
<dbReference type="Pfam" id="PF12624">
    <property type="entry name" value="VPS13_N"/>
    <property type="match status" value="1"/>
</dbReference>
<dbReference type="Pfam" id="PF25037">
    <property type="entry name" value="VPS13_C"/>
    <property type="match status" value="1"/>
</dbReference>
<dbReference type="InterPro" id="IPR056747">
    <property type="entry name" value="VPS13-like_M"/>
</dbReference>
<evidence type="ECO:0000256" key="2">
    <source>
        <dbReference type="ARBA" id="ARBA00022448"/>
    </source>
</evidence>
<dbReference type="FunCoup" id="B4MIP9">
    <property type="interactions" value="1142"/>
</dbReference>
<dbReference type="InParanoid" id="B4MIP9"/>
<dbReference type="InterPro" id="IPR026854">
    <property type="entry name" value="VPS13_N"/>
</dbReference>
<keyword evidence="2" id="KW-0813">Transport</keyword>
<accession>B4MIP9</accession>
<reference evidence="8 9" key="1">
    <citation type="journal article" date="2007" name="Nature">
        <title>Evolution of genes and genomes on the Drosophila phylogeny.</title>
        <authorList>
            <consortium name="Drosophila 12 Genomes Consortium"/>
            <person name="Clark A.G."/>
            <person name="Eisen M.B."/>
            <person name="Smith D.R."/>
            <person name="Bergman C.M."/>
            <person name="Oliver B."/>
            <person name="Markow T.A."/>
            <person name="Kaufman T.C."/>
            <person name="Kellis M."/>
            <person name="Gelbart W."/>
            <person name="Iyer V.N."/>
            <person name="Pollard D.A."/>
            <person name="Sackton T.B."/>
            <person name="Larracuente A.M."/>
            <person name="Singh N.D."/>
            <person name="Abad J.P."/>
            <person name="Abt D.N."/>
            <person name="Adryan B."/>
            <person name="Aguade M."/>
            <person name="Akashi H."/>
            <person name="Anderson W.W."/>
            <person name="Aquadro C.F."/>
            <person name="Ardell D.H."/>
            <person name="Arguello R."/>
            <person name="Artieri C.G."/>
            <person name="Barbash D.A."/>
            <person name="Barker D."/>
            <person name="Barsanti P."/>
            <person name="Batterham P."/>
            <person name="Batzoglou S."/>
            <person name="Begun D."/>
            <person name="Bhutkar A."/>
            <person name="Blanco E."/>
            <person name="Bosak S.A."/>
            <person name="Bradley R.K."/>
            <person name="Brand A.D."/>
            <person name="Brent M.R."/>
            <person name="Brooks A.N."/>
            <person name="Brown R.H."/>
            <person name="Butlin R.K."/>
            <person name="Caggese C."/>
            <person name="Calvi B.R."/>
            <person name="Bernardo de Carvalho A."/>
            <person name="Caspi A."/>
            <person name="Castrezana S."/>
            <person name="Celniker S.E."/>
            <person name="Chang J.L."/>
            <person name="Chapple C."/>
            <person name="Chatterji S."/>
            <person name="Chinwalla A."/>
            <person name="Civetta A."/>
            <person name="Clifton S.W."/>
            <person name="Comeron J.M."/>
            <person name="Costello J.C."/>
            <person name="Coyne J.A."/>
            <person name="Daub J."/>
            <person name="David R.G."/>
            <person name="Delcher A.L."/>
            <person name="Delehaunty K."/>
            <person name="Do C.B."/>
            <person name="Ebling H."/>
            <person name="Edwards K."/>
            <person name="Eickbush T."/>
            <person name="Evans J.D."/>
            <person name="Filipski A."/>
            <person name="Findeiss S."/>
            <person name="Freyhult E."/>
            <person name="Fulton L."/>
            <person name="Fulton R."/>
            <person name="Garcia A.C."/>
            <person name="Gardiner A."/>
            <person name="Garfield D.A."/>
            <person name="Garvin B.E."/>
            <person name="Gibson G."/>
            <person name="Gilbert D."/>
            <person name="Gnerre S."/>
            <person name="Godfrey J."/>
            <person name="Good R."/>
            <person name="Gotea V."/>
            <person name="Gravely B."/>
            <person name="Greenberg A.J."/>
            <person name="Griffiths-Jones S."/>
            <person name="Gross S."/>
            <person name="Guigo R."/>
            <person name="Gustafson E.A."/>
            <person name="Haerty W."/>
            <person name="Hahn M.W."/>
            <person name="Halligan D.L."/>
            <person name="Halpern A.L."/>
            <person name="Halter G.M."/>
            <person name="Han M.V."/>
            <person name="Heger A."/>
            <person name="Hillier L."/>
            <person name="Hinrichs A.S."/>
            <person name="Holmes I."/>
            <person name="Hoskins R.A."/>
            <person name="Hubisz M.J."/>
            <person name="Hultmark D."/>
            <person name="Huntley M.A."/>
            <person name="Jaffe D.B."/>
            <person name="Jagadeeshan S."/>
            <person name="Jeck W.R."/>
            <person name="Johnson J."/>
            <person name="Jones C.D."/>
            <person name="Jordan W.C."/>
            <person name="Karpen G.H."/>
            <person name="Kataoka E."/>
            <person name="Keightley P.D."/>
            <person name="Kheradpour P."/>
            <person name="Kirkness E.F."/>
            <person name="Koerich L.B."/>
            <person name="Kristiansen K."/>
            <person name="Kudrna D."/>
            <person name="Kulathinal R.J."/>
            <person name="Kumar S."/>
            <person name="Kwok R."/>
            <person name="Lander E."/>
            <person name="Langley C.H."/>
            <person name="Lapoint R."/>
            <person name="Lazzaro B.P."/>
            <person name="Lee S.J."/>
            <person name="Levesque L."/>
            <person name="Li R."/>
            <person name="Lin C.F."/>
            <person name="Lin M.F."/>
            <person name="Lindblad-Toh K."/>
            <person name="Llopart A."/>
            <person name="Long M."/>
            <person name="Low L."/>
            <person name="Lozovsky E."/>
            <person name="Lu J."/>
            <person name="Luo M."/>
            <person name="Machado C.A."/>
            <person name="Makalowski W."/>
            <person name="Marzo M."/>
            <person name="Matsuda M."/>
            <person name="Matzkin L."/>
            <person name="McAllister B."/>
            <person name="McBride C.S."/>
            <person name="McKernan B."/>
            <person name="McKernan K."/>
            <person name="Mendez-Lago M."/>
            <person name="Minx P."/>
            <person name="Mollenhauer M.U."/>
            <person name="Montooth K."/>
            <person name="Mount S.M."/>
            <person name="Mu X."/>
            <person name="Myers E."/>
            <person name="Negre B."/>
            <person name="Newfeld S."/>
            <person name="Nielsen R."/>
            <person name="Noor M.A."/>
            <person name="O'Grady P."/>
            <person name="Pachter L."/>
            <person name="Papaceit M."/>
            <person name="Parisi M.J."/>
            <person name="Parisi M."/>
            <person name="Parts L."/>
            <person name="Pedersen J.S."/>
            <person name="Pesole G."/>
            <person name="Phillippy A.M."/>
            <person name="Ponting C.P."/>
            <person name="Pop M."/>
            <person name="Porcelli D."/>
            <person name="Powell J.R."/>
            <person name="Prohaska S."/>
            <person name="Pruitt K."/>
            <person name="Puig M."/>
            <person name="Quesneville H."/>
            <person name="Ram K.R."/>
            <person name="Rand D."/>
            <person name="Rasmussen M.D."/>
            <person name="Reed L.K."/>
            <person name="Reenan R."/>
            <person name="Reily A."/>
            <person name="Remington K.A."/>
            <person name="Rieger T.T."/>
            <person name="Ritchie M.G."/>
            <person name="Robin C."/>
            <person name="Rogers Y.H."/>
            <person name="Rohde C."/>
            <person name="Rozas J."/>
            <person name="Rubenfield M.J."/>
            <person name="Ruiz A."/>
            <person name="Russo S."/>
            <person name="Salzberg S.L."/>
            <person name="Sanchez-Gracia A."/>
            <person name="Saranga D.J."/>
            <person name="Sato H."/>
            <person name="Schaeffer S.W."/>
            <person name="Schatz M.C."/>
            <person name="Schlenke T."/>
            <person name="Schwartz R."/>
            <person name="Segarra C."/>
            <person name="Singh R.S."/>
            <person name="Sirot L."/>
            <person name="Sirota M."/>
            <person name="Sisneros N.B."/>
            <person name="Smith C.D."/>
            <person name="Smith T.F."/>
            <person name="Spieth J."/>
            <person name="Stage D.E."/>
            <person name="Stark A."/>
            <person name="Stephan W."/>
            <person name="Strausberg R.L."/>
            <person name="Strempel S."/>
            <person name="Sturgill D."/>
            <person name="Sutton G."/>
            <person name="Sutton G.G."/>
            <person name="Tao W."/>
            <person name="Teichmann S."/>
            <person name="Tobari Y.N."/>
            <person name="Tomimura Y."/>
            <person name="Tsolas J.M."/>
            <person name="Valente V.L."/>
            <person name="Venter E."/>
            <person name="Venter J.C."/>
            <person name="Vicario S."/>
            <person name="Vieira F.G."/>
            <person name="Vilella A.J."/>
            <person name="Villasante A."/>
            <person name="Walenz B."/>
            <person name="Wang J."/>
            <person name="Wasserman M."/>
            <person name="Watts T."/>
            <person name="Wilson D."/>
            <person name="Wilson R.K."/>
            <person name="Wing R.A."/>
            <person name="Wolfner M.F."/>
            <person name="Wong A."/>
            <person name="Wong G.K."/>
            <person name="Wu C.I."/>
            <person name="Wu G."/>
            <person name="Yamamoto D."/>
            <person name="Yang H.P."/>
            <person name="Yang S.P."/>
            <person name="Yorke J.A."/>
            <person name="Yoshida K."/>
            <person name="Zdobnov E."/>
            <person name="Zhang P."/>
            <person name="Zhang Y."/>
            <person name="Zimin A.V."/>
            <person name="Baldwin J."/>
            <person name="Abdouelleil A."/>
            <person name="Abdulkadir J."/>
            <person name="Abebe A."/>
            <person name="Abera B."/>
            <person name="Abreu J."/>
            <person name="Acer S.C."/>
            <person name="Aftuck L."/>
            <person name="Alexander A."/>
            <person name="An P."/>
            <person name="Anderson E."/>
            <person name="Anderson S."/>
            <person name="Arachi H."/>
            <person name="Azer M."/>
            <person name="Bachantsang P."/>
            <person name="Barry A."/>
            <person name="Bayul T."/>
            <person name="Berlin A."/>
            <person name="Bessette D."/>
            <person name="Bloom T."/>
            <person name="Blye J."/>
            <person name="Boguslavskiy L."/>
            <person name="Bonnet C."/>
            <person name="Boukhgalter B."/>
            <person name="Bourzgui I."/>
            <person name="Brown A."/>
            <person name="Cahill P."/>
            <person name="Channer S."/>
            <person name="Cheshatsang Y."/>
            <person name="Chuda L."/>
            <person name="Citroen M."/>
            <person name="Collymore A."/>
            <person name="Cooke P."/>
            <person name="Costello M."/>
            <person name="D'Aco K."/>
            <person name="Daza R."/>
            <person name="De Haan G."/>
            <person name="DeGray S."/>
            <person name="DeMaso C."/>
            <person name="Dhargay N."/>
            <person name="Dooley K."/>
            <person name="Dooley E."/>
            <person name="Doricent M."/>
            <person name="Dorje P."/>
            <person name="Dorjee K."/>
            <person name="Dupes A."/>
            <person name="Elong R."/>
            <person name="Falk J."/>
            <person name="Farina A."/>
            <person name="Faro S."/>
            <person name="Ferguson D."/>
            <person name="Fisher S."/>
            <person name="Foley C.D."/>
            <person name="Franke A."/>
            <person name="Friedrich D."/>
            <person name="Gadbois L."/>
            <person name="Gearin G."/>
            <person name="Gearin C.R."/>
            <person name="Giannoukos G."/>
            <person name="Goode T."/>
            <person name="Graham J."/>
            <person name="Grandbois E."/>
            <person name="Grewal S."/>
            <person name="Gyaltsen K."/>
            <person name="Hafez N."/>
            <person name="Hagos B."/>
            <person name="Hall J."/>
            <person name="Henson C."/>
            <person name="Hollinger A."/>
            <person name="Honan T."/>
            <person name="Huard M.D."/>
            <person name="Hughes L."/>
            <person name="Hurhula B."/>
            <person name="Husby M.E."/>
            <person name="Kamat A."/>
            <person name="Kanga B."/>
            <person name="Kashin S."/>
            <person name="Khazanovich D."/>
            <person name="Kisner P."/>
            <person name="Lance K."/>
            <person name="Lara M."/>
            <person name="Lee W."/>
            <person name="Lennon N."/>
            <person name="Letendre F."/>
            <person name="LeVine R."/>
            <person name="Lipovsky A."/>
            <person name="Liu X."/>
            <person name="Liu J."/>
            <person name="Liu S."/>
            <person name="Lokyitsang T."/>
            <person name="Lokyitsang Y."/>
            <person name="Lubonja R."/>
            <person name="Lui A."/>
            <person name="MacDonald P."/>
            <person name="Magnisalis V."/>
            <person name="Maru K."/>
            <person name="Matthews C."/>
            <person name="McCusker W."/>
            <person name="McDonough S."/>
            <person name="Mehta T."/>
            <person name="Meldrim J."/>
            <person name="Meneus L."/>
            <person name="Mihai O."/>
            <person name="Mihalev A."/>
            <person name="Mihova T."/>
            <person name="Mittelman R."/>
            <person name="Mlenga V."/>
            <person name="Montmayeur A."/>
            <person name="Mulrain L."/>
            <person name="Navidi A."/>
            <person name="Naylor J."/>
            <person name="Negash T."/>
            <person name="Nguyen T."/>
            <person name="Nguyen N."/>
            <person name="Nicol R."/>
            <person name="Norbu C."/>
            <person name="Norbu N."/>
            <person name="Novod N."/>
            <person name="O'Neill B."/>
            <person name="Osman S."/>
            <person name="Markiewicz E."/>
            <person name="Oyono O.L."/>
            <person name="Patti C."/>
            <person name="Phunkhang P."/>
            <person name="Pierre F."/>
            <person name="Priest M."/>
            <person name="Raghuraman S."/>
            <person name="Rege F."/>
            <person name="Reyes R."/>
            <person name="Rise C."/>
            <person name="Rogov P."/>
            <person name="Ross K."/>
            <person name="Ryan E."/>
            <person name="Settipalli S."/>
            <person name="Shea T."/>
            <person name="Sherpa N."/>
            <person name="Shi L."/>
            <person name="Shih D."/>
            <person name="Sparrow T."/>
            <person name="Spaulding J."/>
            <person name="Stalker J."/>
            <person name="Stange-Thomann N."/>
            <person name="Stavropoulos S."/>
            <person name="Stone C."/>
            <person name="Strader C."/>
            <person name="Tesfaye S."/>
            <person name="Thomson T."/>
            <person name="Thoulutsang Y."/>
            <person name="Thoulutsang D."/>
            <person name="Topham K."/>
            <person name="Topping I."/>
            <person name="Tsamla T."/>
            <person name="Vassiliev H."/>
            <person name="Vo A."/>
            <person name="Wangchuk T."/>
            <person name="Wangdi T."/>
            <person name="Weiand M."/>
            <person name="Wilkinson J."/>
            <person name="Wilson A."/>
            <person name="Yadav S."/>
            <person name="Young G."/>
            <person name="Yu Q."/>
            <person name="Zembek L."/>
            <person name="Zhong D."/>
            <person name="Zimmer A."/>
            <person name="Zwirko Z."/>
            <person name="Jaffe D.B."/>
            <person name="Alvarez P."/>
            <person name="Brockman W."/>
            <person name="Butler J."/>
            <person name="Chin C."/>
            <person name="Gnerre S."/>
            <person name="Grabherr M."/>
            <person name="Kleber M."/>
            <person name="Mauceli E."/>
            <person name="MacCallum I."/>
        </authorList>
    </citation>
    <scope>NUCLEOTIDE SEQUENCE [LARGE SCALE GENOMIC DNA]</scope>
    <source>
        <strain evidence="9">Tucson 14030-0811.24</strain>
    </source>
</reference>
<dbReference type="PANTHER" id="PTHR16166:SF93">
    <property type="entry name" value="INTERMEMBRANE LIPID TRANSFER PROTEIN VPS13"/>
    <property type="match status" value="1"/>
</dbReference>
<dbReference type="OrthoDB" id="428159at2759"/>
<evidence type="ECO:0000256" key="3">
    <source>
        <dbReference type="ARBA" id="ARBA00023055"/>
    </source>
</evidence>
<dbReference type="Proteomes" id="UP000007798">
    <property type="component" value="Unassembled WGS sequence"/>
</dbReference>
<dbReference type="STRING" id="7260.B4MIP9"/>
<dbReference type="PANTHER" id="PTHR16166">
    <property type="entry name" value="VACUOLAR PROTEIN SORTING-ASSOCIATED PROTEIN VPS13"/>
    <property type="match status" value="1"/>
</dbReference>
<evidence type="ECO:0000256" key="1">
    <source>
        <dbReference type="ARBA" id="ARBA00006545"/>
    </source>
</evidence>
<dbReference type="GO" id="GO:0006623">
    <property type="term" value="P:protein targeting to vacuole"/>
    <property type="evidence" value="ECO:0007669"/>
    <property type="project" value="TreeGrafter"/>
</dbReference>
<dbReference type="HOGENOM" id="CLU_000135_1_0_1"/>